<dbReference type="InterPro" id="IPR043831">
    <property type="entry name" value="DUF5808"/>
</dbReference>
<dbReference type="Pfam" id="PF19124">
    <property type="entry name" value="DUF5808"/>
    <property type="match status" value="1"/>
</dbReference>
<comment type="caution">
    <text evidence="3">The sequence shown here is derived from an EMBL/GenBank/DDBJ whole genome shotgun (WGS) entry which is preliminary data.</text>
</comment>
<protein>
    <recommendedName>
        <fullName evidence="2">DUF5808 domain-containing protein</fullName>
    </recommendedName>
</protein>
<keyword evidence="1" id="KW-1133">Transmembrane helix</keyword>
<feature type="transmembrane region" description="Helical" evidence="1">
    <location>
        <begin position="6"/>
        <end position="25"/>
    </location>
</feature>
<evidence type="ECO:0000259" key="2">
    <source>
        <dbReference type="Pfam" id="PF19124"/>
    </source>
</evidence>
<feature type="transmembrane region" description="Helical" evidence="1">
    <location>
        <begin position="187"/>
        <end position="212"/>
    </location>
</feature>
<keyword evidence="4" id="KW-1185">Reference proteome</keyword>
<feature type="transmembrane region" description="Helical" evidence="1">
    <location>
        <begin position="352"/>
        <end position="372"/>
    </location>
</feature>
<dbReference type="STRING" id="287986.DV20_12895"/>
<gene>
    <name evidence="3" type="ORF">DV20_12895</name>
</gene>
<feature type="transmembrane region" description="Helical" evidence="1">
    <location>
        <begin position="86"/>
        <end position="102"/>
    </location>
</feature>
<feature type="transmembrane region" description="Helical" evidence="1">
    <location>
        <begin position="61"/>
        <end position="80"/>
    </location>
</feature>
<feature type="domain" description="DUF5808" evidence="2">
    <location>
        <begin position="329"/>
        <end position="351"/>
    </location>
</feature>
<reference evidence="3 4" key="1">
    <citation type="submission" date="2014-05" db="EMBL/GenBank/DDBJ databases">
        <title>Draft genome sequence of Amycolatopsis rifamycinica DSM 46095.</title>
        <authorList>
            <person name="Lal R."/>
            <person name="Saxena A."/>
            <person name="Kumari R."/>
            <person name="Mukherjee U."/>
            <person name="Singh P."/>
            <person name="Sangwan N."/>
            <person name="Mahato N.K."/>
        </authorList>
    </citation>
    <scope>NUCLEOTIDE SEQUENCE [LARGE SCALE GENOMIC DNA]</scope>
    <source>
        <strain evidence="3 4">DSM 46095</strain>
    </source>
</reference>
<sequence length="373" mass="39023">MNVVLIIGAFDFGITAMVGAVLQFVPRSGLSSPSIAFGVRIPPDLNDDPVILRQRRRYGGTLLVITSVVSLLAGLAGALLDSAAPVGVGVAVLCFAAAALWARAHRAVSQAKDAGNWYGDLRQGVVTDTSLRTSPVRFPWWWTIPSALIIAVTALAGVVVYPDLPVTLNLPRYSLGETGYLEYPTTVWSAFGLVFGQVLLTVLTAGMVVLVLRARPELDPARPRESAARYRDYLGGTARAILGIATLLDLMLSGLSAAIWSGNRSGWLLVTIVGVPVAASLAVAAHLVLRVGGGRRRVSMADAEAPTGFVRRDDDRHAMAAGLFYVNADDPAVLVPSRVGGGWTVNLGNPRFLAGVAATLAAAGVAAGILALL</sequence>
<evidence type="ECO:0000256" key="1">
    <source>
        <dbReference type="SAM" id="Phobius"/>
    </source>
</evidence>
<dbReference type="Proteomes" id="UP000027345">
    <property type="component" value="Unassembled WGS sequence"/>
</dbReference>
<feature type="transmembrane region" description="Helical" evidence="1">
    <location>
        <begin position="140"/>
        <end position="161"/>
    </location>
</feature>
<keyword evidence="1" id="KW-0472">Membrane</keyword>
<proteinExistence type="predicted"/>
<name>A0A066U7I9_9PSEU</name>
<feature type="transmembrane region" description="Helical" evidence="1">
    <location>
        <begin position="233"/>
        <end position="260"/>
    </location>
</feature>
<dbReference type="AlphaFoldDB" id="A0A066U7I9"/>
<accession>A0A066U7I9</accession>
<feature type="transmembrane region" description="Helical" evidence="1">
    <location>
        <begin position="266"/>
        <end position="289"/>
    </location>
</feature>
<keyword evidence="1" id="KW-0812">Transmembrane</keyword>
<evidence type="ECO:0000313" key="3">
    <source>
        <dbReference type="EMBL" id="KDN21822.1"/>
    </source>
</evidence>
<dbReference type="eggNOG" id="COG4194">
    <property type="taxonomic scope" value="Bacteria"/>
</dbReference>
<dbReference type="EMBL" id="JMQI01000026">
    <property type="protein sequence ID" value="KDN21822.1"/>
    <property type="molecule type" value="Genomic_DNA"/>
</dbReference>
<organism evidence="3 4">
    <name type="scientific">Amycolatopsis rifamycinica</name>
    <dbReference type="NCBI Taxonomy" id="287986"/>
    <lineage>
        <taxon>Bacteria</taxon>
        <taxon>Bacillati</taxon>
        <taxon>Actinomycetota</taxon>
        <taxon>Actinomycetes</taxon>
        <taxon>Pseudonocardiales</taxon>
        <taxon>Pseudonocardiaceae</taxon>
        <taxon>Amycolatopsis</taxon>
    </lineage>
</organism>
<evidence type="ECO:0000313" key="4">
    <source>
        <dbReference type="Proteomes" id="UP000027345"/>
    </source>
</evidence>